<dbReference type="OrthoDB" id="1697482at2"/>
<name>A0A0R1U9R5_9LACO</name>
<sequence length="158" mass="17542">MAATTLEQVLHGRDTISSKDAKVTVTIDGNVINLIDCKELKINIKKNKEKVQVLGDHWTKHKTTSVDGTGTLGQYVVNSNWLKYGIPYTMKEGDLYFTITFTIDDPTSKAGKQIIQLDEVNLDEIPVADFKADDTVMDMSADFTFEGIHLVQAFSGIN</sequence>
<evidence type="ECO:0000313" key="1">
    <source>
        <dbReference type="EMBL" id="KRL89854.1"/>
    </source>
</evidence>
<protein>
    <submittedName>
        <fullName evidence="1">Sheath tail protein</fullName>
    </submittedName>
</protein>
<dbReference type="PATRIC" id="fig|1423763.3.peg.505"/>
<dbReference type="Proteomes" id="UP000051036">
    <property type="component" value="Unassembled WGS sequence"/>
</dbReference>
<reference evidence="1 2" key="1">
    <citation type="journal article" date="2015" name="Genome Announc.">
        <title>Expanding the biotechnology potential of lactobacilli through comparative genomics of 213 strains and associated genera.</title>
        <authorList>
            <person name="Sun Z."/>
            <person name="Harris H.M."/>
            <person name="McCann A."/>
            <person name="Guo C."/>
            <person name="Argimon S."/>
            <person name="Zhang W."/>
            <person name="Yang X."/>
            <person name="Jeffery I.B."/>
            <person name="Cooney J.C."/>
            <person name="Kagawa T.F."/>
            <person name="Liu W."/>
            <person name="Song Y."/>
            <person name="Salvetti E."/>
            <person name="Wrobel A."/>
            <person name="Rasinkangas P."/>
            <person name="Parkhill J."/>
            <person name="Rea M.C."/>
            <person name="O'Sullivan O."/>
            <person name="Ritari J."/>
            <person name="Douillard F.P."/>
            <person name="Paul Ross R."/>
            <person name="Yang R."/>
            <person name="Briner A.E."/>
            <person name="Felis G.E."/>
            <person name="de Vos W.M."/>
            <person name="Barrangou R."/>
            <person name="Klaenhammer T.R."/>
            <person name="Caufield P.W."/>
            <person name="Cui Y."/>
            <person name="Zhang H."/>
            <person name="O'Toole P.W."/>
        </authorList>
    </citation>
    <scope>NUCLEOTIDE SEQUENCE [LARGE SCALE GENOMIC DNA]</scope>
    <source>
        <strain evidence="1 2">DSM 16043</strain>
    </source>
</reference>
<dbReference type="Pfam" id="PF09393">
    <property type="entry name" value="DUF2001"/>
    <property type="match status" value="1"/>
</dbReference>
<comment type="caution">
    <text evidence="1">The sequence shown here is derived from an EMBL/GenBank/DDBJ whole genome shotgun (WGS) entry which is preliminary data.</text>
</comment>
<proteinExistence type="predicted"/>
<dbReference type="InterPro" id="IPR038628">
    <property type="entry name" value="XkdM-like_sf"/>
</dbReference>
<dbReference type="Gene3D" id="2.30.110.40">
    <property type="entry name" value="Phage tail tube protein"/>
    <property type="match status" value="1"/>
</dbReference>
<keyword evidence="2" id="KW-1185">Reference proteome</keyword>
<dbReference type="InterPro" id="IPR018989">
    <property type="entry name" value="DUF2001"/>
</dbReference>
<dbReference type="STRING" id="1423763.FC46_GL000502"/>
<dbReference type="SUPFAM" id="SSF69279">
    <property type="entry name" value="Phage tail proteins"/>
    <property type="match status" value="1"/>
</dbReference>
<accession>A0A0R1U9R5</accession>
<gene>
    <name evidence="1" type="ORF">FC46_GL000502</name>
</gene>
<organism evidence="1 2">
    <name type="scientific">Lactobacillus kalixensis DSM 16043</name>
    <dbReference type="NCBI Taxonomy" id="1423763"/>
    <lineage>
        <taxon>Bacteria</taxon>
        <taxon>Bacillati</taxon>
        <taxon>Bacillota</taxon>
        <taxon>Bacilli</taxon>
        <taxon>Lactobacillales</taxon>
        <taxon>Lactobacillaceae</taxon>
        <taxon>Lactobacillus</taxon>
    </lineage>
</organism>
<dbReference type="EMBL" id="AZFM01000017">
    <property type="protein sequence ID" value="KRL89854.1"/>
    <property type="molecule type" value="Genomic_DNA"/>
</dbReference>
<dbReference type="AlphaFoldDB" id="A0A0R1U9R5"/>
<dbReference type="RefSeq" id="WP_057798827.1">
    <property type="nucleotide sequence ID" value="NZ_AZFM01000017.1"/>
</dbReference>
<evidence type="ECO:0000313" key="2">
    <source>
        <dbReference type="Proteomes" id="UP000051036"/>
    </source>
</evidence>